<dbReference type="AlphaFoldDB" id="A0AAV4I824"/>
<dbReference type="PANTHER" id="PTHR47331:SF1">
    <property type="entry name" value="GAG-LIKE PROTEIN"/>
    <property type="match status" value="1"/>
</dbReference>
<accession>A0AAV4I824</accession>
<protein>
    <submittedName>
        <fullName evidence="2">Pao retrotransposon peptidase superfamily</fullName>
    </submittedName>
</protein>
<organism evidence="2 3">
    <name type="scientific">Elysia marginata</name>
    <dbReference type="NCBI Taxonomy" id="1093978"/>
    <lineage>
        <taxon>Eukaryota</taxon>
        <taxon>Metazoa</taxon>
        <taxon>Spiralia</taxon>
        <taxon>Lophotrochozoa</taxon>
        <taxon>Mollusca</taxon>
        <taxon>Gastropoda</taxon>
        <taxon>Heterobranchia</taxon>
        <taxon>Euthyneura</taxon>
        <taxon>Panpulmonata</taxon>
        <taxon>Sacoglossa</taxon>
        <taxon>Placobranchoidea</taxon>
        <taxon>Plakobranchidae</taxon>
        <taxon>Elysia</taxon>
    </lineage>
</organism>
<keyword evidence="3" id="KW-1185">Reference proteome</keyword>
<dbReference type="Proteomes" id="UP000762676">
    <property type="component" value="Unassembled WGS sequence"/>
</dbReference>
<dbReference type="Pfam" id="PF18701">
    <property type="entry name" value="DUF5641"/>
    <property type="match status" value="1"/>
</dbReference>
<dbReference type="InterPro" id="IPR040676">
    <property type="entry name" value="DUF5641"/>
</dbReference>
<dbReference type="EMBL" id="BMAT01002420">
    <property type="protein sequence ID" value="GFS06433.1"/>
    <property type="molecule type" value="Genomic_DNA"/>
</dbReference>
<sequence length="113" mass="13081">MKDPLTPSHFLIGRGTPMVSAEITDFSDNFANLREKKELQQQAIVQFWTEWQNEYIRYLPPLRLKKPNDDLKEGSMVLITDEGKPRLQWPLAIVTKLYPGRDGLIRAVDLRTA</sequence>
<proteinExistence type="predicted"/>
<evidence type="ECO:0000313" key="2">
    <source>
        <dbReference type="EMBL" id="GFS06433.1"/>
    </source>
</evidence>
<evidence type="ECO:0000313" key="3">
    <source>
        <dbReference type="Proteomes" id="UP000762676"/>
    </source>
</evidence>
<gene>
    <name evidence="2" type="ORF">ElyMa_001223500</name>
</gene>
<dbReference type="PANTHER" id="PTHR47331">
    <property type="entry name" value="PHD-TYPE DOMAIN-CONTAINING PROTEIN"/>
    <property type="match status" value="1"/>
</dbReference>
<name>A0AAV4I824_9GAST</name>
<comment type="caution">
    <text evidence="2">The sequence shown here is derived from an EMBL/GenBank/DDBJ whole genome shotgun (WGS) entry which is preliminary data.</text>
</comment>
<feature type="domain" description="DUF5641" evidence="1">
    <location>
        <begin position="38"/>
        <end position="113"/>
    </location>
</feature>
<reference evidence="2 3" key="1">
    <citation type="journal article" date="2021" name="Elife">
        <title>Chloroplast acquisition without the gene transfer in kleptoplastic sea slugs, Plakobranchus ocellatus.</title>
        <authorList>
            <person name="Maeda T."/>
            <person name="Takahashi S."/>
            <person name="Yoshida T."/>
            <person name="Shimamura S."/>
            <person name="Takaki Y."/>
            <person name="Nagai Y."/>
            <person name="Toyoda A."/>
            <person name="Suzuki Y."/>
            <person name="Arimoto A."/>
            <person name="Ishii H."/>
            <person name="Satoh N."/>
            <person name="Nishiyama T."/>
            <person name="Hasebe M."/>
            <person name="Maruyama T."/>
            <person name="Minagawa J."/>
            <person name="Obokata J."/>
            <person name="Shigenobu S."/>
        </authorList>
    </citation>
    <scope>NUCLEOTIDE SEQUENCE [LARGE SCALE GENOMIC DNA]</scope>
</reference>
<evidence type="ECO:0000259" key="1">
    <source>
        <dbReference type="Pfam" id="PF18701"/>
    </source>
</evidence>